<comment type="caution">
    <text evidence="1">The sequence shown here is derived from an EMBL/GenBank/DDBJ whole genome shotgun (WGS) entry which is preliminary data.</text>
</comment>
<dbReference type="AlphaFoldDB" id="A0A9Q3EQ41"/>
<protein>
    <submittedName>
        <fullName evidence="1">Uncharacterized protein</fullName>
    </submittedName>
</protein>
<gene>
    <name evidence="1" type="ORF">O181_064924</name>
</gene>
<name>A0A9Q3EQ41_9BASI</name>
<organism evidence="1 2">
    <name type="scientific">Austropuccinia psidii MF-1</name>
    <dbReference type="NCBI Taxonomy" id="1389203"/>
    <lineage>
        <taxon>Eukaryota</taxon>
        <taxon>Fungi</taxon>
        <taxon>Dikarya</taxon>
        <taxon>Basidiomycota</taxon>
        <taxon>Pucciniomycotina</taxon>
        <taxon>Pucciniomycetes</taxon>
        <taxon>Pucciniales</taxon>
        <taxon>Sphaerophragmiaceae</taxon>
        <taxon>Austropuccinia</taxon>
    </lineage>
</organism>
<dbReference type="EMBL" id="AVOT02031641">
    <property type="protein sequence ID" value="MBW0525209.1"/>
    <property type="molecule type" value="Genomic_DNA"/>
</dbReference>
<reference evidence="1" key="1">
    <citation type="submission" date="2021-03" db="EMBL/GenBank/DDBJ databases">
        <title>Draft genome sequence of rust myrtle Austropuccinia psidii MF-1, a brazilian biotype.</title>
        <authorList>
            <person name="Quecine M.C."/>
            <person name="Pachon D.M.R."/>
            <person name="Bonatelli M.L."/>
            <person name="Correr F.H."/>
            <person name="Franceschini L.M."/>
            <person name="Leite T.F."/>
            <person name="Margarido G.R.A."/>
            <person name="Almeida C.A."/>
            <person name="Ferrarezi J.A."/>
            <person name="Labate C.A."/>
        </authorList>
    </citation>
    <scope>NUCLEOTIDE SEQUENCE</scope>
    <source>
        <strain evidence="1">MF-1</strain>
    </source>
</reference>
<accession>A0A9Q3EQ41</accession>
<proteinExistence type="predicted"/>
<evidence type="ECO:0000313" key="1">
    <source>
        <dbReference type="EMBL" id="MBW0525209.1"/>
    </source>
</evidence>
<keyword evidence="2" id="KW-1185">Reference proteome</keyword>
<sequence>MELINYIDGLFIDVPSRPDYWITAILNTAFKGNASIWYTAMKDIHGRRNWPWWRRQIIQKYRNDTWIWQKTCSFGSNRYTVDKYPYDWCLRQSKRLIAIEPHLTTEMRNHKLLTKLPGDLEIAGK</sequence>
<dbReference type="Proteomes" id="UP000765509">
    <property type="component" value="Unassembled WGS sequence"/>
</dbReference>
<dbReference type="OrthoDB" id="2507294at2759"/>
<evidence type="ECO:0000313" key="2">
    <source>
        <dbReference type="Proteomes" id="UP000765509"/>
    </source>
</evidence>